<reference evidence="1" key="1">
    <citation type="submission" date="2020-03" db="EMBL/GenBank/DDBJ databases">
        <title>The deep terrestrial virosphere.</title>
        <authorList>
            <person name="Holmfeldt K."/>
            <person name="Nilsson E."/>
            <person name="Simone D."/>
            <person name="Lopez-Fernandez M."/>
            <person name="Wu X."/>
            <person name="de Brujin I."/>
            <person name="Lundin D."/>
            <person name="Andersson A."/>
            <person name="Bertilsson S."/>
            <person name="Dopson M."/>
        </authorList>
    </citation>
    <scope>NUCLEOTIDE SEQUENCE</scope>
    <source>
        <strain evidence="1">MM415B05402</strain>
    </source>
</reference>
<dbReference type="AlphaFoldDB" id="A0A6M3LM35"/>
<dbReference type="EMBL" id="MT143312">
    <property type="protein sequence ID" value="QJA95409.1"/>
    <property type="molecule type" value="Genomic_DNA"/>
</dbReference>
<protein>
    <submittedName>
        <fullName evidence="1">Uncharacterized protein</fullName>
    </submittedName>
</protein>
<proteinExistence type="predicted"/>
<gene>
    <name evidence="1" type="ORF">MM415B05402_0003</name>
</gene>
<accession>A0A6M3LM35</accession>
<organism evidence="1">
    <name type="scientific">viral metagenome</name>
    <dbReference type="NCBI Taxonomy" id="1070528"/>
    <lineage>
        <taxon>unclassified sequences</taxon>
        <taxon>metagenomes</taxon>
        <taxon>organismal metagenomes</taxon>
    </lineage>
</organism>
<sequence>MAITLFGLKEIQEALDALGVALADHNHQWTDKERKLYEGAKDTLFLEMAHFEGTANISHAKEEN</sequence>
<name>A0A6M3LM35_9ZZZZ</name>
<evidence type="ECO:0000313" key="1">
    <source>
        <dbReference type="EMBL" id="QJA95409.1"/>
    </source>
</evidence>